<organism evidence="3 4">
    <name type="scientific">Maribellus comscasis</name>
    <dbReference type="NCBI Taxonomy" id="2681766"/>
    <lineage>
        <taxon>Bacteria</taxon>
        <taxon>Pseudomonadati</taxon>
        <taxon>Bacteroidota</taxon>
        <taxon>Bacteroidia</taxon>
        <taxon>Marinilabiliales</taxon>
        <taxon>Prolixibacteraceae</taxon>
        <taxon>Maribellus</taxon>
    </lineage>
</organism>
<reference evidence="3 4" key="1">
    <citation type="submission" date="2019-11" db="EMBL/GenBank/DDBJ databases">
        <authorList>
            <person name="Zheng R.K."/>
            <person name="Sun C.M."/>
        </authorList>
    </citation>
    <scope>NUCLEOTIDE SEQUENCE [LARGE SCALE GENOMIC DNA]</scope>
    <source>
        <strain evidence="3 4">WC007</strain>
    </source>
</reference>
<dbReference type="Pfam" id="PF16871">
    <property type="entry name" value="DUF5077"/>
    <property type="match status" value="1"/>
</dbReference>
<sequence>MKIFRSIISIAVLIAFSVIASTCQKQSSFLSEYRALTYSIPLEGNCWLTNTSQNNSKIDEGGLKNWTNSNAQAQIYFKTEHNGKLQLALLAKAVSGPSELTIKLEGQTKNCFIKNTDFDTVYVGSFSVGEAGYHQVDIRGLKKEGEYFAEVKSLLIGGEAAEGKVYFAKDDFYWARRGPSVHLNFEVPEDAGDLKYFYSEITVPENNDVQGSYFMADGFAQGYFGMQVNSSTERRILFSVWSPFKTDNPGEIPDEYKISLLKKGDGVYTGEFGNEGSGGQSYLVFPWKAGTTYKFLLKGNPSEKGKTDFTAWFFAPEVGEWKLIASFRRPKTDTYLTHLYSFLENFKTETGNITRMAKYSNQWVYTRTGDWRELSKIKFTADATARKESRMDYAGGVEGINFFLKNCGFFSKTTPIDTFFEREKNDNPPQINFEELP</sequence>
<protein>
    <submittedName>
        <fullName evidence="3">DUF3472 domain-containing protein</fullName>
    </submittedName>
</protein>
<dbReference type="RefSeq" id="WP_158868399.1">
    <property type="nucleotide sequence ID" value="NZ_CP046401.1"/>
</dbReference>
<keyword evidence="4" id="KW-1185">Reference proteome</keyword>
<feature type="chain" id="PRO_5026308932" evidence="1">
    <location>
        <begin position="21"/>
        <end position="437"/>
    </location>
</feature>
<evidence type="ECO:0000256" key="1">
    <source>
        <dbReference type="SAM" id="SignalP"/>
    </source>
</evidence>
<dbReference type="EMBL" id="CP046401">
    <property type="protein sequence ID" value="QGY45289.1"/>
    <property type="molecule type" value="Genomic_DNA"/>
</dbReference>
<dbReference type="KEGG" id="mcos:GM418_16895"/>
<evidence type="ECO:0000259" key="2">
    <source>
        <dbReference type="Pfam" id="PF16871"/>
    </source>
</evidence>
<proteinExistence type="predicted"/>
<accession>A0A6I6JVG7</accession>
<evidence type="ECO:0000313" key="3">
    <source>
        <dbReference type="EMBL" id="QGY45289.1"/>
    </source>
</evidence>
<name>A0A6I6JVG7_9BACT</name>
<dbReference type="Proteomes" id="UP000428260">
    <property type="component" value="Chromosome"/>
</dbReference>
<feature type="signal peptide" evidence="1">
    <location>
        <begin position="1"/>
        <end position="20"/>
    </location>
</feature>
<dbReference type="InterPro" id="IPR031712">
    <property type="entry name" value="DUF5077"/>
</dbReference>
<gene>
    <name evidence="3" type="ORF">GM418_16895</name>
</gene>
<feature type="domain" description="DUF5077" evidence="2">
    <location>
        <begin position="40"/>
        <end position="160"/>
    </location>
</feature>
<evidence type="ECO:0000313" key="4">
    <source>
        <dbReference type="Proteomes" id="UP000428260"/>
    </source>
</evidence>
<dbReference type="InterPro" id="IPR021862">
    <property type="entry name" value="DUF3472"/>
</dbReference>
<keyword evidence="1" id="KW-0732">Signal</keyword>
<dbReference type="AlphaFoldDB" id="A0A6I6JVG7"/>
<dbReference type="Pfam" id="PF11958">
    <property type="entry name" value="DUF3472"/>
    <property type="match status" value="1"/>
</dbReference>